<organism evidence="1 2">
    <name type="scientific">Moniliophthora roreri</name>
    <name type="common">Frosty pod rot fungus</name>
    <name type="synonym">Monilia roreri</name>
    <dbReference type="NCBI Taxonomy" id="221103"/>
    <lineage>
        <taxon>Eukaryota</taxon>
        <taxon>Fungi</taxon>
        <taxon>Dikarya</taxon>
        <taxon>Basidiomycota</taxon>
        <taxon>Agaricomycotina</taxon>
        <taxon>Agaricomycetes</taxon>
        <taxon>Agaricomycetidae</taxon>
        <taxon>Agaricales</taxon>
        <taxon>Marasmiineae</taxon>
        <taxon>Marasmiaceae</taxon>
        <taxon>Moniliophthora</taxon>
    </lineage>
</organism>
<proteinExistence type="predicted"/>
<gene>
    <name evidence="1" type="ORF">WG66_458</name>
</gene>
<protein>
    <submittedName>
        <fullName evidence="1">Uncharacterized protein</fullName>
    </submittedName>
</protein>
<evidence type="ECO:0000313" key="1">
    <source>
        <dbReference type="EMBL" id="KTB46965.1"/>
    </source>
</evidence>
<name>A0A0W0GEK8_MONRR</name>
<reference evidence="1 2" key="1">
    <citation type="submission" date="2015-12" db="EMBL/GenBank/DDBJ databases">
        <title>Draft genome sequence of Moniliophthora roreri, the causal agent of frosty pod rot of cacao.</title>
        <authorList>
            <person name="Aime M.C."/>
            <person name="Diaz-Valderrama J.R."/>
            <person name="Kijpornyongpan T."/>
            <person name="Phillips-Mora W."/>
        </authorList>
    </citation>
    <scope>NUCLEOTIDE SEQUENCE [LARGE SCALE GENOMIC DNA]</scope>
    <source>
        <strain evidence="1 2">MCA 2952</strain>
    </source>
</reference>
<dbReference type="Proteomes" id="UP000054988">
    <property type="component" value="Unassembled WGS sequence"/>
</dbReference>
<comment type="caution">
    <text evidence="1">The sequence shown here is derived from an EMBL/GenBank/DDBJ whole genome shotgun (WGS) entry which is preliminary data.</text>
</comment>
<dbReference type="AlphaFoldDB" id="A0A0W0GEK8"/>
<sequence>MPRRITISAKETNLSDFKVPSNLQATPYFRSSQLRSLSLYPSISFANLSLSPGTVFSGDIIQYPALQVDEFVRLEAEQNSATAIVTFVILRKCRLIGKRLRSWWLEMDKGV</sequence>
<evidence type="ECO:0000313" key="2">
    <source>
        <dbReference type="Proteomes" id="UP000054988"/>
    </source>
</evidence>
<dbReference type="EMBL" id="LATX01000195">
    <property type="protein sequence ID" value="KTB46965.1"/>
    <property type="molecule type" value="Genomic_DNA"/>
</dbReference>
<accession>A0A0W0GEK8</accession>